<dbReference type="InterPro" id="IPR020471">
    <property type="entry name" value="AKR"/>
</dbReference>
<sequence>MVVPIPTIKLSSGFEMPVVGLGTWQSEPGEVEKSVETAVKVGYRLIDCAWQYGNQVEIGKTLQKLFASGVKRGDIFVASKVWNTFHSAPACKRHVVDILRQLQLDYIDLMLIHYPMGYAEGGDEFPTKPGTDEPDYSDVDYLETWKALEECVVEGKIRTIGLSNFNHKQIERILKNSAIKPAFLQIELHPYFQQKKLLAFCKEKGIAVTAYSPIANPGSKSFRKEGDPNIELHPYFQQKKLLAFCKEKGIVVTAYSPIANPGSKSFRKEGDPNVLEEPIVTKIAKAHGKTPAQVVLRWITQQGVAVIPKSTSEEHLKSNLDIFDFELTAEEMKEMEKLDRGWRIVDLSEKDSNHPYFPYHEEY</sequence>
<organism evidence="5 6">
    <name type="scientific">Oesophagostomum dentatum</name>
    <name type="common">Nodular worm</name>
    <dbReference type="NCBI Taxonomy" id="61180"/>
    <lineage>
        <taxon>Eukaryota</taxon>
        <taxon>Metazoa</taxon>
        <taxon>Ecdysozoa</taxon>
        <taxon>Nematoda</taxon>
        <taxon>Chromadorea</taxon>
        <taxon>Rhabditida</taxon>
        <taxon>Rhabditina</taxon>
        <taxon>Rhabditomorpha</taxon>
        <taxon>Strongyloidea</taxon>
        <taxon>Strongylidae</taxon>
        <taxon>Oesophagostomum</taxon>
    </lineage>
</organism>
<dbReference type="InterPro" id="IPR018170">
    <property type="entry name" value="Aldo/ket_reductase_CS"/>
</dbReference>
<dbReference type="PANTHER" id="PTHR11732">
    <property type="entry name" value="ALDO/KETO REDUCTASE"/>
    <property type="match status" value="1"/>
</dbReference>
<evidence type="ECO:0000256" key="1">
    <source>
        <dbReference type="PIRSR" id="PIRSR000097-1"/>
    </source>
</evidence>
<evidence type="ECO:0000313" key="5">
    <source>
        <dbReference type="EMBL" id="KHJ95731.1"/>
    </source>
</evidence>
<feature type="domain" description="NADP-dependent oxidoreductase" evidence="4">
    <location>
        <begin position="230"/>
        <end position="339"/>
    </location>
</feature>
<dbReference type="PIRSF" id="PIRSF000097">
    <property type="entry name" value="AKR"/>
    <property type="match status" value="1"/>
</dbReference>
<accession>A0A0B1TI23</accession>
<dbReference type="InterPro" id="IPR023210">
    <property type="entry name" value="NADP_OxRdtase_dom"/>
</dbReference>
<dbReference type="OrthoDB" id="416253at2759"/>
<reference evidence="5 6" key="1">
    <citation type="submission" date="2014-03" db="EMBL/GenBank/DDBJ databases">
        <title>Draft genome of the hookworm Oesophagostomum dentatum.</title>
        <authorList>
            <person name="Mitreva M."/>
        </authorList>
    </citation>
    <scope>NUCLEOTIDE SEQUENCE [LARGE SCALE GENOMIC DNA]</scope>
    <source>
        <strain evidence="5 6">OD-Hann</strain>
    </source>
</reference>
<feature type="active site" description="Proton donor" evidence="1">
    <location>
        <position position="52"/>
    </location>
</feature>
<dbReference type="PROSITE" id="PS00798">
    <property type="entry name" value="ALDOKETO_REDUCTASE_1"/>
    <property type="match status" value="1"/>
</dbReference>
<dbReference type="GO" id="GO:0016491">
    <property type="term" value="F:oxidoreductase activity"/>
    <property type="evidence" value="ECO:0007669"/>
    <property type="project" value="InterPro"/>
</dbReference>
<keyword evidence="6" id="KW-1185">Reference proteome</keyword>
<evidence type="ECO:0000313" key="6">
    <source>
        <dbReference type="Proteomes" id="UP000053660"/>
    </source>
</evidence>
<dbReference type="Pfam" id="PF00248">
    <property type="entry name" value="Aldo_ket_red"/>
    <property type="match status" value="2"/>
</dbReference>
<dbReference type="SUPFAM" id="SSF51430">
    <property type="entry name" value="NAD(P)-linked oxidoreductase"/>
    <property type="match status" value="2"/>
</dbReference>
<feature type="site" description="Lowers pKa of active site Tyr" evidence="3">
    <location>
        <position position="80"/>
    </location>
</feature>
<feature type="binding site" evidence="2">
    <location>
        <position position="113"/>
    </location>
    <ligand>
        <name>substrate</name>
    </ligand>
</feature>
<dbReference type="PRINTS" id="PR00069">
    <property type="entry name" value="ALDKETRDTASE"/>
</dbReference>
<dbReference type="AlphaFoldDB" id="A0A0B1TI23"/>
<feature type="domain" description="NADP-dependent oxidoreductase" evidence="4">
    <location>
        <begin position="19"/>
        <end position="220"/>
    </location>
</feature>
<dbReference type="PROSITE" id="PS00062">
    <property type="entry name" value="ALDOKETO_REDUCTASE_2"/>
    <property type="match status" value="1"/>
</dbReference>
<dbReference type="Gene3D" id="3.20.20.100">
    <property type="entry name" value="NADP-dependent oxidoreductase domain"/>
    <property type="match status" value="2"/>
</dbReference>
<gene>
    <name evidence="5" type="ORF">OESDEN_04317</name>
</gene>
<evidence type="ECO:0000256" key="2">
    <source>
        <dbReference type="PIRSR" id="PIRSR000097-2"/>
    </source>
</evidence>
<dbReference type="Proteomes" id="UP000053660">
    <property type="component" value="Unassembled WGS sequence"/>
</dbReference>
<evidence type="ECO:0000259" key="4">
    <source>
        <dbReference type="Pfam" id="PF00248"/>
    </source>
</evidence>
<dbReference type="InterPro" id="IPR036812">
    <property type="entry name" value="NAD(P)_OxRdtase_dom_sf"/>
</dbReference>
<evidence type="ECO:0000256" key="3">
    <source>
        <dbReference type="PIRSR" id="PIRSR000097-3"/>
    </source>
</evidence>
<dbReference type="EMBL" id="KN549869">
    <property type="protein sequence ID" value="KHJ95731.1"/>
    <property type="molecule type" value="Genomic_DNA"/>
</dbReference>
<protein>
    <submittedName>
        <fullName evidence="5">Oxidoreductase, aldo/keto reductase family protein</fullName>
    </submittedName>
</protein>
<proteinExistence type="predicted"/>
<name>A0A0B1TI23_OESDE</name>